<evidence type="ECO:0000256" key="5">
    <source>
        <dbReference type="ARBA" id="ARBA00023163"/>
    </source>
</evidence>
<dbReference type="AlphaFoldDB" id="A0A383F475"/>
<keyword evidence="3" id="KW-0808">Transferase</keyword>
<dbReference type="Gene3D" id="3.90.1100.10">
    <property type="match status" value="1"/>
</dbReference>
<dbReference type="Pfam" id="PF04561">
    <property type="entry name" value="RNA_pol_Rpb2_2"/>
    <property type="match status" value="1"/>
</dbReference>
<dbReference type="EMBL" id="UINC01230887">
    <property type="protein sequence ID" value="SVE63195.1"/>
    <property type="molecule type" value="Genomic_DNA"/>
</dbReference>
<evidence type="ECO:0000256" key="1">
    <source>
        <dbReference type="ARBA" id="ARBA00012418"/>
    </source>
</evidence>
<feature type="non-terminal residue" evidence="8">
    <location>
        <position position="214"/>
    </location>
</feature>
<evidence type="ECO:0000313" key="8">
    <source>
        <dbReference type="EMBL" id="SVE63195.1"/>
    </source>
</evidence>
<evidence type="ECO:0000256" key="2">
    <source>
        <dbReference type="ARBA" id="ARBA00022478"/>
    </source>
</evidence>
<dbReference type="GO" id="GO:0006351">
    <property type="term" value="P:DNA-templated transcription"/>
    <property type="evidence" value="ECO:0007669"/>
    <property type="project" value="InterPro"/>
</dbReference>
<reference evidence="8" key="1">
    <citation type="submission" date="2018-05" db="EMBL/GenBank/DDBJ databases">
        <authorList>
            <person name="Lanie J.A."/>
            <person name="Ng W.-L."/>
            <person name="Kazmierczak K.M."/>
            <person name="Andrzejewski T.M."/>
            <person name="Davidsen T.M."/>
            <person name="Wayne K.J."/>
            <person name="Tettelin H."/>
            <person name="Glass J.I."/>
            <person name="Rusch D."/>
            <person name="Podicherti R."/>
            <person name="Tsui H.-C.T."/>
            <person name="Winkler M.E."/>
        </authorList>
    </citation>
    <scope>NUCLEOTIDE SEQUENCE</scope>
</reference>
<dbReference type="InterPro" id="IPR007644">
    <property type="entry name" value="RNA_pol_bsu_protrusion"/>
</dbReference>
<keyword evidence="2" id="KW-0240">DNA-directed RNA polymerase</keyword>
<evidence type="ECO:0000256" key="4">
    <source>
        <dbReference type="ARBA" id="ARBA00022695"/>
    </source>
</evidence>
<proteinExistence type="predicted"/>
<gene>
    <name evidence="8" type="ORF">METZ01_LOCUS516049</name>
</gene>
<protein>
    <recommendedName>
        <fullName evidence="1">DNA-directed RNA polymerase</fullName>
        <ecNumber evidence="1">2.7.7.6</ecNumber>
    </recommendedName>
</protein>
<dbReference type="GO" id="GO:0032549">
    <property type="term" value="F:ribonucleoside binding"/>
    <property type="evidence" value="ECO:0007669"/>
    <property type="project" value="InterPro"/>
</dbReference>
<dbReference type="Pfam" id="PF04563">
    <property type="entry name" value="RNA_pol_Rpb2_1"/>
    <property type="match status" value="1"/>
</dbReference>
<feature type="domain" description="RNA polymerase Rpb2" evidence="6">
    <location>
        <begin position="146"/>
        <end position="214"/>
    </location>
</feature>
<dbReference type="GO" id="GO:0003899">
    <property type="term" value="F:DNA-directed RNA polymerase activity"/>
    <property type="evidence" value="ECO:0007669"/>
    <property type="project" value="UniProtKB-EC"/>
</dbReference>
<evidence type="ECO:0000259" key="6">
    <source>
        <dbReference type="Pfam" id="PF04561"/>
    </source>
</evidence>
<dbReference type="GO" id="GO:0003677">
    <property type="term" value="F:DNA binding"/>
    <property type="evidence" value="ECO:0007669"/>
    <property type="project" value="InterPro"/>
</dbReference>
<keyword evidence="5" id="KW-0804">Transcription</keyword>
<evidence type="ECO:0000259" key="7">
    <source>
        <dbReference type="Pfam" id="PF04563"/>
    </source>
</evidence>
<sequence length="214" mass="24270">MVATELYQSNDLLSNSTELRKNENIAIPNLIQIQQQSFEWFRNEGLKELFEEISPIQDYAGGRFELNLLEHKFGEPKNDEKKCRIEELSYTAPLYIKVELLSQAPGPSQGERKIQELFIGEMPIMTQKGTFIINGAERVVVSQLVRSPGVYFTSNPDPNTGRELTSANLIPYRGAWIEFETSAKNILSVKIDRKRKSPATLILSCLGYSQAQIL</sequence>
<keyword evidence="4" id="KW-0548">Nucleotidyltransferase</keyword>
<evidence type="ECO:0000256" key="3">
    <source>
        <dbReference type="ARBA" id="ARBA00022679"/>
    </source>
</evidence>
<accession>A0A383F475</accession>
<organism evidence="8">
    <name type="scientific">marine metagenome</name>
    <dbReference type="NCBI Taxonomy" id="408172"/>
    <lineage>
        <taxon>unclassified sequences</taxon>
        <taxon>metagenomes</taxon>
        <taxon>ecological metagenomes</taxon>
    </lineage>
</organism>
<feature type="domain" description="RNA polymerase beta subunit protrusion" evidence="7">
    <location>
        <begin position="30"/>
        <end position="145"/>
    </location>
</feature>
<dbReference type="InterPro" id="IPR015712">
    <property type="entry name" value="DNA-dir_RNA_pol_su2"/>
</dbReference>
<dbReference type="PANTHER" id="PTHR20856">
    <property type="entry name" value="DNA-DIRECTED RNA POLYMERASE I SUBUNIT 2"/>
    <property type="match status" value="1"/>
</dbReference>
<dbReference type="GO" id="GO:0000428">
    <property type="term" value="C:DNA-directed RNA polymerase complex"/>
    <property type="evidence" value="ECO:0007669"/>
    <property type="project" value="UniProtKB-KW"/>
</dbReference>
<dbReference type="EC" id="2.7.7.6" evidence="1"/>
<name>A0A383F475_9ZZZZ</name>
<dbReference type="InterPro" id="IPR007642">
    <property type="entry name" value="RNA_pol_Rpb2_2"/>
</dbReference>
<dbReference type="SUPFAM" id="SSF64484">
    <property type="entry name" value="beta and beta-prime subunits of DNA dependent RNA-polymerase"/>
    <property type="match status" value="1"/>
</dbReference>